<dbReference type="Pfam" id="PF00480">
    <property type="entry name" value="ROK"/>
    <property type="match status" value="1"/>
</dbReference>
<evidence type="ECO:0000256" key="7">
    <source>
        <dbReference type="ARBA" id="ARBA00022840"/>
    </source>
</evidence>
<evidence type="ECO:0000313" key="10">
    <source>
        <dbReference type="Proteomes" id="UP001596267"/>
    </source>
</evidence>
<proteinExistence type="inferred from homology"/>
<sequence length="338" mass="36157">MRKIIFKEGMIMLNIGVDVGGTTIKMALVTDQGEITHKWNIPTNTDENGKSIVRDISRSIIQQRAAFNVKDSEIRGVGLGVPGFINVDSGFIYDAVNLGWKNYSIRDELEQLLSLPVVIENDANAAALGEMWLGAGKNAENMVCVTLGTGIGGGIIVNGDILHGISGMAGELGHLTVKHNGGARCNCGKTGCLETISSATGIRRMALEGVNEHSESLLYRLYQKEGDISSENVFNCAEEGDAFALALVDQAAYYLGSALGTLSVVLNPERIIIGGGVSNAGETLTRPLIRYFKASSLPRIVDSCSIDLAKLGNDAGVIGCAWLSMKRLKRNEFVHLSK</sequence>
<evidence type="ECO:0000256" key="6">
    <source>
        <dbReference type="ARBA" id="ARBA00022777"/>
    </source>
</evidence>
<evidence type="ECO:0000256" key="1">
    <source>
        <dbReference type="ARBA" id="ARBA00006479"/>
    </source>
</evidence>
<evidence type="ECO:0000256" key="3">
    <source>
        <dbReference type="ARBA" id="ARBA00014701"/>
    </source>
</evidence>
<dbReference type="InterPro" id="IPR004654">
    <property type="entry name" value="ROK_glcA"/>
</dbReference>
<gene>
    <name evidence="9" type="ORF">ACFP7A_08010</name>
</gene>
<evidence type="ECO:0000256" key="8">
    <source>
        <dbReference type="ARBA" id="ARBA00032386"/>
    </source>
</evidence>
<evidence type="ECO:0000256" key="5">
    <source>
        <dbReference type="ARBA" id="ARBA00022741"/>
    </source>
</evidence>
<reference evidence="10" key="1">
    <citation type="journal article" date="2019" name="Int. J. Syst. Evol. Microbiol.">
        <title>The Global Catalogue of Microorganisms (GCM) 10K type strain sequencing project: providing services to taxonomists for standard genome sequencing and annotation.</title>
        <authorList>
            <consortium name="The Broad Institute Genomics Platform"/>
            <consortium name="The Broad Institute Genome Sequencing Center for Infectious Disease"/>
            <person name="Wu L."/>
            <person name="Ma J."/>
        </authorList>
    </citation>
    <scope>NUCLEOTIDE SEQUENCE [LARGE SCALE GENOMIC DNA]</scope>
    <source>
        <strain evidence="10">CCUG 42001</strain>
    </source>
</reference>
<dbReference type="PROSITE" id="PS01125">
    <property type="entry name" value="ROK"/>
    <property type="match status" value="1"/>
</dbReference>
<evidence type="ECO:0000256" key="4">
    <source>
        <dbReference type="ARBA" id="ARBA00022679"/>
    </source>
</evidence>
<keyword evidence="5" id="KW-0547">Nucleotide-binding</keyword>
<dbReference type="EMBL" id="JBHSTQ010000006">
    <property type="protein sequence ID" value="MFC6386544.1"/>
    <property type="molecule type" value="Genomic_DNA"/>
</dbReference>
<evidence type="ECO:0000256" key="2">
    <source>
        <dbReference type="ARBA" id="ARBA00012323"/>
    </source>
</evidence>
<dbReference type="EC" id="2.7.1.2" evidence="2"/>
<dbReference type="RefSeq" id="WP_290443485.1">
    <property type="nucleotide sequence ID" value="NZ_JAMXWN010000006.1"/>
</dbReference>
<name>A0ABW1WEA3_9BACL</name>
<comment type="similarity">
    <text evidence="1">Belongs to the ROK (NagC/XylR) family.</text>
</comment>
<dbReference type="Proteomes" id="UP001596267">
    <property type="component" value="Unassembled WGS sequence"/>
</dbReference>
<dbReference type="InterPro" id="IPR000600">
    <property type="entry name" value="ROK"/>
</dbReference>
<dbReference type="Gene3D" id="3.30.420.40">
    <property type="match status" value="2"/>
</dbReference>
<dbReference type="InterPro" id="IPR049874">
    <property type="entry name" value="ROK_cs"/>
</dbReference>
<organism evidence="9 10">
    <name type="scientific">Sporolactobacillus kofuensis</name>
    <dbReference type="NCBI Taxonomy" id="269672"/>
    <lineage>
        <taxon>Bacteria</taxon>
        <taxon>Bacillati</taxon>
        <taxon>Bacillota</taxon>
        <taxon>Bacilli</taxon>
        <taxon>Bacillales</taxon>
        <taxon>Sporolactobacillaceae</taxon>
        <taxon>Sporolactobacillus</taxon>
    </lineage>
</organism>
<keyword evidence="4 9" id="KW-0808">Transferase</keyword>
<keyword evidence="6" id="KW-0418">Kinase</keyword>
<keyword evidence="7" id="KW-0067">ATP-binding</keyword>
<dbReference type="PANTHER" id="PTHR18964">
    <property type="entry name" value="ROK (REPRESSOR, ORF, KINASE) FAMILY"/>
    <property type="match status" value="1"/>
</dbReference>
<evidence type="ECO:0000313" key="9">
    <source>
        <dbReference type="EMBL" id="MFC6386544.1"/>
    </source>
</evidence>
<dbReference type="PANTHER" id="PTHR18964:SF149">
    <property type="entry name" value="BIFUNCTIONAL UDP-N-ACETYLGLUCOSAMINE 2-EPIMERASE_N-ACETYLMANNOSAMINE KINASE"/>
    <property type="match status" value="1"/>
</dbReference>
<protein>
    <recommendedName>
        <fullName evidence="3">Glucokinase</fullName>
        <ecNumber evidence="2">2.7.1.2</ecNumber>
    </recommendedName>
    <alternativeName>
        <fullName evidence="8">Glucose kinase</fullName>
    </alternativeName>
</protein>
<dbReference type="NCBIfam" id="TIGR00744">
    <property type="entry name" value="ROK_glcA_fam"/>
    <property type="match status" value="1"/>
</dbReference>
<dbReference type="InterPro" id="IPR043129">
    <property type="entry name" value="ATPase_NBD"/>
</dbReference>
<keyword evidence="10" id="KW-1185">Reference proteome</keyword>
<dbReference type="SUPFAM" id="SSF53067">
    <property type="entry name" value="Actin-like ATPase domain"/>
    <property type="match status" value="1"/>
</dbReference>
<comment type="caution">
    <text evidence="9">The sequence shown here is derived from an EMBL/GenBank/DDBJ whole genome shotgun (WGS) entry which is preliminary data.</text>
</comment>
<accession>A0ABW1WEA3</accession>
<dbReference type="GO" id="GO:0004340">
    <property type="term" value="F:glucokinase activity"/>
    <property type="evidence" value="ECO:0007669"/>
    <property type="project" value="UniProtKB-EC"/>
</dbReference>